<sequence>MEHAFTPLEPLLPTGTVFLTPLTVSARGPQRDSIPTLKDSCLHLNPHLLCFLFLVGKSHNHTRASVSLFENWI</sequence>
<comment type="caution">
    <text evidence="1">The sequence shown here is derived from an EMBL/GenBank/DDBJ whole genome shotgun (WGS) entry which is preliminary data.</text>
</comment>
<name>A0AAW0ICX1_MYOGA</name>
<evidence type="ECO:0000313" key="1">
    <source>
        <dbReference type="EMBL" id="KAK7812157.1"/>
    </source>
</evidence>
<accession>A0AAW0ICX1</accession>
<organism evidence="1 2">
    <name type="scientific">Myodes glareolus</name>
    <name type="common">Bank vole</name>
    <name type="synonym">Clethrionomys glareolus</name>
    <dbReference type="NCBI Taxonomy" id="447135"/>
    <lineage>
        <taxon>Eukaryota</taxon>
        <taxon>Metazoa</taxon>
        <taxon>Chordata</taxon>
        <taxon>Craniata</taxon>
        <taxon>Vertebrata</taxon>
        <taxon>Euteleostomi</taxon>
        <taxon>Mammalia</taxon>
        <taxon>Eutheria</taxon>
        <taxon>Euarchontoglires</taxon>
        <taxon>Glires</taxon>
        <taxon>Rodentia</taxon>
        <taxon>Myomorpha</taxon>
        <taxon>Muroidea</taxon>
        <taxon>Cricetidae</taxon>
        <taxon>Arvicolinae</taxon>
        <taxon>Myodes</taxon>
    </lineage>
</organism>
<dbReference type="AlphaFoldDB" id="A0AAW0ICX1"/>
<evidence type="ECO:0000313" key="2">
    <source>
        <dbReference type="Proteomes" id="UP001488838"/>
    </source>
</evidence>
<proteinExistence type="predicted"/>
<keyword evidence="2" id="KW-1185">Reference proteome</keyword>
<dbReference type="Proteomes" id="UP001488838">
    <property type="component" value="Unassembled WGS sequence"/>
</dbReference>
<dbReference type="EMBL" id="JBBHLL010000158">
    <property type="protein sequence ID" value="KAK7812157.1"/>
    <property type="molecule type" value="Genomic_DNA"/>
</dbReference>
<reference evidence="1 2" key="1">
    <citation type="journal article" date="2023" name="bioRxiv">
        <title>Conserved and derived expression patterns and positive selection on dental genes reveal complex evolutionary context of ever-growing rodent molars.</title>
        <authorList>
            <person name="Calamari Z.T."/>
            <person name="Song A."/>
            <person name="Cohen E."/>
            <person name="Akter M."/>
            <person name="Roy R.D."/>
            <person name="Hallikas O."/>
            <person name="Christensen M.M."/>
            <person name="Li P."/>
            <person name="Marangoni P."/>
            <person name="Jernvall J."/>
            <person name="Klein O.D."/>
        </authorList>
    </citation>
    <scope>NUCLEOTIDE SEQUENCE [LARGE SCALE GENOMIC DNA]</scope>
    <source>
        <strain evidence="1">V071</strain>
    </source>
</reference>
<gene>
    <name evidence="1" type="ORF">U0070_012860</name>
</gene>
<protein>
    <submittedName>
        <fullName evidence="1">Uncharacterized protein</fullName>
    </submittedName>
</protein>